<dbReference type="OrthoDB" id="6430908at2759"/>
<keyword evidence="2" id="KW-1003">Cell membrane</keyword>
<keyword evidence="10" id="KW-1185">Reference proteome</keyword>
<dbReference type="PANTHER" id="PTHR42643:SF30">
    <property type="entry name" value="IONOTROPIC RECEPTOR 40A-RELATED"/>
    <property type="match status" value="1"/>
</dbReference>
<keyword evidence="4 8" id="KW-1133">Transmembrane helix</keyword>
<feature type="transmembrane region" description="Helical" evidence="8">
    <location>
        <begin position="314"/>
        <end position="333"/>
    </location>
</feature>
<keyword evidence="7" id="KW-0325">Glycoprotein</keyword>
<dbReference type="Gene3D" id="1.10.287.70">
    <property type="match status" value="1"/>
</dbReference>
<evidence type="ECO:0000256" key="2">
    <source>
        <dbReference type="ARBA" id="ARBA00022475"/>
    </source>
</evidence>
<evidence type="ECO:0000256" key="8">
    <source>
        <dbReference type="SAM" id="Phobius"/>
    </source>
</evidence>
<feature type="domain" description="Putative ionotropic receptor ligand binding" evidence="9">
    <location>
        <begin position="88"/>
        <end position="175"/>
    </location>
</feature>
<name>A0A8B8FS53_9HEMI</name>
<evidence type="ECO:0000256" key="5">
    <source>
        <dbReference type="ARBA" id="ARBA00023136"/>
    </source>
</evidence>
<evidence type="ECO:0000256" key="3">
    <source>
        <dbReference type="ARBA" id="ARBA00022692"/>
    </source>
</evidence>
<keyword evidence="3 8" id="KW-0812">Transmembrane</keyword>
<evidence type="ECO:0000313" key="11">
    <source>
        <dbReference type="RefSeq" id="XP_025413597.1"/>
    </source>
</evidence>
<comment type="subcellular location">
    <subcellularLocation>
        <location evidence="1">Cell membrane</location>
        <topology evidence="1">Multi-pass membrane protein</topology>
    </subcellularLocation>
</comment>
<evidence type="ECO:0000256" key="1">
    <source>
        <dbReference type="ARBA" id="ARBA00004651"/>
    </source>
</evidence>
<dbReference type="PANTHER" id="PTHR42643">
    <property type="entry name" value="IONOTROPIC RECEPTOR 20A-RELATED"/>
    <property type="match status" value="1"/>
</dbReference>
<sequence length="635" mass="73528">MHQNSSTNKLFDCLSNITRTYFDRRTIYMYFNKSGTADYTAAVDSFTKAVQTPKVIMPYSSFNVVQQAKGVFAFLAEDDLYMELLNITQQSHFVAVWTRQLSMNGIRRVFRDFWGHGKHINIIGLLMMDDGTVNVYTYRPFSNYGCSKLGRPFLLDYWKNDTFRWGVDLFSSKLKTGNMLGCPIKCVGNEQPPDIVLRREADQQWSMSGLGGKMLEFVAKYMNFTPVITSPKGDMDEMYSWYYSADVLNNITVMLYNDEVDLAFGWYSYATLNHDYTTELAKSTSVDCLGWAVPYRAGPRPQPWTNYVYEFDKFGWMFIGSIFVVVVGVFYFFRKLGKLHQVNSVVFFVYHTAIDQPLRVQPVWCSLRTFMIHWLWYCMVINVAYKASLGSFMTVPAHGIEFTRMDQILDSKLVMVTSPRSLQIMNATTGTSRISRTFMKRLQQLPPTNFQHVIDRLVVKRDIALFEIKRFMYYYSIPQARRIKVKIPIRFLPGCLLRTHTTQFMFNGGSYLTESVNAVLSMLFETGIIDHWITHLGSNKVLPMEKIRGRKLKLVRIKEAFLFLFFSYAVAFLVFVGEICWSKRLHRPLLLNVCNTRIASSTDISSPDVGNAGHYKKVLSRRRPSSRVELLPFVH</sequence>
<proteinExistence type="predicted"/>
<feature type="transmembrane region" description="Helical" evidence="8">
    <location>
        <begin position="560"/>
        <end position="577"/>
    </location>
</feature>
<organism evidence="10 11">
    <name type="scientific">Sipha flava</name>
    <name type="common">yellow sugarcane aphid</name>
    <dbReference type="NCBI Taxonomy" id="143950"/>
    <lineage>
        <taxon>Eukaryota</taxon>
        <taxon>Metazoa</taxon>
        <taxon>Ecdysozoa</taxon>
        <taxon>Arthropoda</taxon>
        <taxon>Hexapoda</taxon>
        <taxon>Insecta</taxon>
        <taxon>Pterygota</taxon>
        <taxon>Neoptera</taxon>
        <taxon>Paraneoptera</taxon>
        <taxon>Hemiptera</taxon>
        <taxon>Sternorrhyncha</taxon>
        <taxon>Aphidomorpha</taxon>
        <taxon>Aphidoidea</taxon>
        <taxon>Aphididae</taxon>
        <taxon>Sipha</taxon>
    </lineage>
</organism>
<dbReference type="GeneID" id="112685805"/>
<dbReference type="Pfam" id="PF24061">
    <property type="entry name" value="LBD_receptor"/>
    <property type="match status" value="1"/>
</dbReference>
<accession>A0A8B8FS53</accession>
<dbReference type="Proteomes" id="UP000694846">
    <property type="component" value="Unplaced"/>
</dbReference>
<evidence type="ECO:0000256" key="7">
    <source>
        <dbReference type="ARBA" id="ARBA00023180"/>
    </source>
</evidence>
<gene>
    <name evidence="11" type="primary">LOC112685805</name>
</gene>
<evidence type="ECO:0000313" key="10">
    <source>
        <dbReference type="Proteomes" id="UP000694846"/>
    </source>
</evidence>
<dbReference type="GO" id="GO:0005886">
    <property type="term" value="C:plasma membrane"/>
    <property type="evidence" value="ECO:0007669"/>
    <property type="project" value="UniProtKB-SubCell"/>
</dbReference>
<dbReference type="InterPro" id="IPR056198">
    <property type="entry name" value="LBD_receptor"/>
</dbReference>
<reference evidence="11" key="1">
    <citation type="submission" date="2025-08" db="UniProtKB">
        <authorList>
            <consortium name="RefSeq"/>
        </authorList>
    </citation>
    <scope>IDENTIFICATION</scope>
    <source>
        <tissue evidence="11">Whole body</tissue>
    </source>
</reference>
<protein>
    <submittedName>
        <fullName evidence="11">Uncharacterized protein LOC112685805</fullName>
    </submittedName>
</protein>
<evidence type="ECO:0000259" key="9">
    <source>
        <dbReference type="Pfam" id="PF24061"/>
    </source>
</evidence>
<evidence type="ECO:0000256" key="4">
    <source>
        <dbReference type="ARBA" id="ARBA00022989"/>
    </source>
</evidence>
<keyword evidence="6" id="KW-0675">Receptor</keyword>
<keyword evidence="5 8" id="KW-0472">Membrane</keyword>
<dbReference type="InterPro" id="IPR052192">
    <property type="entry name" value="Insect_Ionotropic_Sensory_Rcpt"/>
</dbReference>
<dbReference type="RefSeq" id="XP_025413597.1">
    <property type="nucleotide sequence ID" value="XM_025557812.1"/>
</dbReference>
<evidence type="ECO:0000256" key="6">
    <source>
        <dbReference type="ARBA" id="ARBA00023170"/>
    </source>
</evidence>
<dbReference type="AlphaFoldDB" id="A0A8B8FS53"/>